<evidence type="ECO:0000313" key="1">
    <source>
        <dbReference type="EMBL" id="RZS94741.1"/>
    </source>
</evidence>
<gene>
    <name evidence="1" type="ORF">BC751_0249</name>
</gene>
<accession>A0A4Q7P461</accession>
<dbReference type="EMBL" id="SGXG01000001">
    <property type="protein sequence ID" value="RZS94741.1"/>
    <property type="molecule type" value="Genomic_DNA"/>
</dbReference>
<protein>
    <submittedName>
        <fullName evidence="1">Uncharacterized protein</fullName>
    </submittedName>
</protein>
<organism evidence="1 2">
    <name type="scientific">Cecembia calidifontis</name>
    <dbReference type="NCBI Taxonomy" id="1187080"/>
    <lineage>
        <taxon>Bacteria</taxon>
        <taxon>Pseudomonadati</taxon>
        <taxon>Bacteroidota</taxon>
        <taxon>Cytophagia</taxon>
        <taxon>Cytophagales</taxon>
        <taxon>Cyclobacteriaceae</taxon>
        <taxon>Cecembia</taxon>
    </lineage>
</organism>
<sequence length="68" mass="8391">MEGIFFVQDFLMTQRFTEEAQRFTEGIGWNLRKRNIRKKRTGFQNIFSGLKLWFLSIWLKSFFVHEFH</sequence>
<name>A0A4Q7P461_9BACT</name>
<keyword evidence="2" id="KW-1185">Reference proteome</keyword>
<dbReference type="AlphaFoldDB" id="A0A4Q7P461"/>
<proteinExistence type="predicted"/>
<reference evidence="1 2" key="1">
    <citation type="submission" date="2019-02" db="EMBL/GenBank/DDBJ databases">
        <title>Genomic Encyclopedia of Archaeal and Bacterial Type Strains, Phase II (KMG-II): from individual species to whole genera.</title>
        <authorList>
            <person name="Goeker M."/>
        </authorList>
    </citation>
    <scope>NUCLEOTIDE SEQUENCE [LARGE SCALE GENOMIC DNA]</scope>
    <source>
        <strain evidence="1 2">DSM 21411</strain>
    </source>
</reference>
<evidence type="ECO:0000313" key="2">
    <source>
        <dbReference type="Proteomes" id="UP000292209"/>
    </source>
</evidence>
<comment type="caution">
    <text evidence="1">The sequence shown here is derived from an EMBL/GenBank/DDBJ whole genome shotgun (WGS) entry which is preliminary data.</text>
</comment>
<dbReference type="Proteomes" id="UP000292209">
    <property type="component" value="Unassembled WGS sequence"/>
</dbReference>